<evidence type="ECO:0000313" key="5">
    <source>
        <dbReference type="EMBL" id="JAA65789.1"/>
    </source>
</evidence>
<dbReference type="InterPro" id="IPR019808">
    <property type="entry name" value="Histidine_triad_CS"/>
</dbReference>
<dbReference type="Pfam" id="PF01230">
    <property type="entry name" value="HIT"/>
    <property type="match status" value="1"/>
</dbReference>
<evidence type="ECO:0000256" key="3">
    <source>
        <dbReference type="PROSITE-ProRule" id="PRU00464"/>
    </source>
</evidence>
<protein>
    <submittedName>
        <fullName evidence="5">Putative zinc-binding protein of the histidine triad hit family</fullName>
    </submittedName>
</protein>
<accession>A0A0K8R5P4</accession>
<feature type="active site" description="Tele-AMP-histidine intermediate" evidence="1">
    <location>
        <position position="112"/>
    </location>
</feature>
<dbReference type="PROSITE" id="PS00892">
    <property type="entry name" value="HIT_1"/>
    <property type="match status" value="1"/>
</dbReference>
<dbReference type="GO" id="GO:0003824">
    <property type="term" value="F:catalytic activity"/>
    <property type="evidence" value="ECO:0007669"/>
    <property type="project" value="InterPro"/>
</dbReference>
<feature type="short sequence motif" description="Histidine triad motif" evidence="2 3">
    <location>
        <begin position="110"/>
        <end position="114"/>
    </location>
</feature>
<evidence type="ECO:0000256" key="2">
    <source>
        <dbReference type="PIRSR" id="PIRSR601310-3"/>
    </source>
</evidence>
<feature type="domain" description="HIT" evidence="4">
    <location>
        <begin position="18"/>
        <end position="126"/>
    </location>
</feature>
<dbReference type="InterPro" id="IPR036265">
    <property type="entry name" value="HIT-like_sf"/>
</dbReference>
<dbReference type="AlphaFoldDB" id="A0A0K8R5P4"/>
<dbReference type="InterPro" id="IPR001310">
    <property type="entry name" value="Histidine_triad_HIT"/>
</dbReference>
<dbReference type="PRINTS" id="PR00332">
    <property type="entry name" value="HISTRIAD"/>
</dbReference>
<sequence>MASEVEKAQLASNTGDTIFGKIIRGEIPTKFIYEDEQCVAFNDINPQAPVHFLVIPKKAISQLSTAAEADKPLLGHLMYVAQKVAKQVGLKNGFRVVVNDGPDGCQSVYHVHLHVLGGRQLGWPPG</sequence>
<dbReference type="CDD" id="cd01276">
    <property type="entry name" value="PKCI_related"/>
    <property type="match status" value="1"/>
</dbReference>
<proteinExistence type="evidence at transcript level"/>
<dbReference type="PROSITE" id="PS51084">
    <property type="entry name" value="HIT_2"/>
    <property type="match status" value="1"/>
</dbReference>
<dbReference type="EMBL" id="GADI01008019">
    <property type="protein sequence ID" value="JAA65789.1"/>
    <property type="molecule type" value="mRNA"/>
</dbReference>
<dbReference type="FunFam" id="3.30.428.10:FF:000005">
    <property type="entry name" value="Histidine triad nucleotide-binding protein 1"/>
    <property type="match status" value="1"/>
</dbReference>
<name>A0A0K8R5P4_IXORI</name>
<evidence type="ECO:0000256" key="1">
    <source>
        <dbReference type="PIRSR" id="PIRSR601310-1"/>
    </source>
</evidence>
<dbReference type="InterPro" id="IPR011146">
    <property type="entry name" value="HIT-like"/>
</dbReference>
<organism evidence="5">
    <name type="scientific">Ixodes ricinus</name>
    <name type="common">Common tick</name>
    <name type="synonym">Acarus ricinus</name>
    <dbReference type="NCBI Taxonomy" id="34613"/>
    <lineage>
        <taxon>Eukaryota</taxon>
        <taxon>Metazoa</taxon>
        <taxon>Ecdysozoa</taxon>
        <taxon>Arthropoda</taxon>
        <taxon>Chelicerata</taxon>
        <taxon>Arachnida</taxon>
        <taxon>Acari</taxon>
        <taxon>Parasitiformes</taxon>
        <taxon>Ixodida</taxon>
        <taxon>Ixodoidea</taxon>
        <taxon>Ixodidae</taxon>
        <taxon>Ixodinae</taxon>
        <taxon>Ixodes</taxon>
    </lineage>
</organism>
<evidence type="ECO:0000259" key="4">
    <source>
        <dbReference type="PROSITE" id="PS51084"/>
    </source>
</evidence>
<reference evidence="5" key="1">
    <citation type="submission" date="2012-12" db="EMBL/GenBank/DDBJ databases">
        <title>Identification and characterization of a phenylalanine ammonia-lyase gene family in Isatis indigotica Fort.</title>
        <authorList>
            <person name="Liu Q."/>
            <person name="Chen J."/>
            <person name="Zhou X."/>
            <person name="Di P."/>
            <person name="Xiao Y."/>
            <person name="Xuan H."/>
            <person name="Zhang L."/>
            <person name="Chen W."/>
        </authorList>
    </citation>
    <scope>NUCLEOTIDE SEQUENCE</scope>
    <source>
        <tissue evidence="5">Salivary gland</tissue>
    </source>
</reference>
<dbReference type="SUPFAM" id="SSF54197">
    <property type="entry name" value="HIT-like"/>
    <property type="match status" value="1"/>
</dbReference>
<dbReference type="PANTHER" id="PTHR23089">
    <property type="entry name" value="HISTIDINE TRIAD HIT PROTEIN"/>
    <property type="match status" value="1"/>
</dbReference>
<dbReference type="Gene3D" id="3.30.428.10">
    <property type="entry name" value="HIT-like"/>
    <property type="match status" value="1"/>
</dbReference>